<dbReference type="SUPFAM" id="SSF54427">
    <property type="entry name" value="NTF2-like"/>
    <property type="match status" value="1"/>
</dbReference>
<evidence type="ECO:0000313" key="2">
    <source>
        <dbReference type="Proteomes" id="UP000184368"/>
    </source>
</evidence>
<reference evidence="1 2" key="1">
    <citation type="submission" date="2016-11" db="EMBL/GenBank/DDBJ databases">
        <authorList>
            <person name="Jaros S."/>
            <person name="Januszkiewicz K."/>
            <person name="Wedrychowicz H."/>
        </authorList>
    </citation>
    <scope>NUCLEOTIDE SEQUENCE [LARGE SCALE GENOMIC DNA]</scope>
    <source>
        <strain evidence="1 2">DSM 26897</strain>
    </source>
</reference>
<proteinExistence type="predicted"/>
<dbReference type="InterPro" id="IPR032710">
    <property type="entry name" value="NTF2-like_dom_sf"/>
</dbReference>
<dbReference type="Proteomes" id="UP000184368">
    <property type="component" value="Unassembled WGS sequence"/>
</dbReference>
<dbReference type="PANTHER" id="PTHR38436:SF1">
    <property type="entry name" value="ESTER CYCLASE"/>
    <property type="match status" value="1"/>
</dbReference>
<name>A0A1M5D2N1_9BACT</name>
<dbReference type="PANTHER" id="PTHR38436">
    <property type="entry name" value="POLYKETIDE CYCLASE SNOAL-LIKE DOMAIN"/>
    <property type="match status" value="1"/>
</dbReference>
<dbReference type="Gene3D" id="3.10.450.50">
    <property type="match status" value="1"/>
</dbReference>
<dbReference type="EMBL" id="FQUO01000010">
    <property type="protein sequence ID" value="SHF61313.1"/>
    <property type="molecule type" value="Genomic_DNA"/>
</dbReference>
<dbReference type="OrthoDB" id="7876517at2"/>
<dbReference type="Pfam" id="PF07366">
    <property type="entry name" value="SnoaL"/>
    <property type="match status" value="1"/>
</dbReference>
<dbReference type="GO" id="GO:0030638">
    <property type="term" value="P:polyketide metabolic process"/>
    <property type="evidence" value="ECO:0007669"/>
    <property type="project" value="InterPro"/>
</dbReference>
<evidence type="ECO:0008006" key="3">
    <source>
        <dbReference type="Google" id="ProtNLM"/>
    </source>
</evidence>
<dbReference type="RefSeq" id="WP_073044154.1">
    <property type="nucleotide sequence ID" value="NZ_FQUO01000010.1"/>
</dbReference>
<keyword evidence="2" id="KW-1185">Reference proteome</keyword>
<dbReference type="AlphaFoldDB" id="A0A1M5D2N1"/>
<gene>
    <name evidence="1" type="ORF">SAMN05444008_11054</name>
</gene>
<protein>
    <recommendedName>
        <fullName evidence="3">SnoaL-like polyketide cyclase</fullName>
    </recommendedName>
</protein>
<organism evidence="1 2">
    <name type="scientific">Cnuella takakiae</name>
    <dbReference type="NCBI Taxonomy" id="1302690"/>
    <lineage>
        <taxon>Bacteria</taxon>
        <taxon>Pseudomonadati</taxon>
        <taxon>Bacteroidota</taxon>
        <taxon>Chitinophagia</taxon>
        <taxon>Chitinophagales</taxon>
        <taxon>Chitinophagaceae</taxon>
        <taxon>Cnuella</taxon>
    </lineage>
</organism>
<dbReference type="InterPro" id="IPR009959">
    <property type="entry name" value="Cyclase_SnoaL-like"/>
</dbReference>
<accession>A0A1M5D2N1</accession>
<dbReference type="STRING" id="1302690.BUE76_21205"/>
<evidence type="ECO:0000313" key="1">
    <source>
        <dbReference type="EMBL" id="SHF61313.1"/>
    </source>
</evidence>
<sequence>MSLRAFIHDFYENAINGKAKTRALLEPFVADETLLEHVDSFEAGFPLYRVAIEDIVEEGNRIVLRARFHGTHTGNFNGIPASGRTVEVPFMMMYHIEDGKIVQHWLFADTMDLLTQMGMMKRPEAQAAV</sequence>